<dbReference type="PANTHER" id="PTHR42693:SF53">
    <property type="entry name" value="ENDO-4-O-SULFATASE"/>
    <property type="match status" value="1"/>
</dbReference>
<dbReference type="InterPro" id="IPR024607">
    <property type="entry name" value="Sulfatase_CS"/>
</dbReference>
<name>A0A0F9J4I0_9ZZZZ</name>
<dbReference type="Gene3D" id="3.30.1120.10">
    <property type="match status" value="1"/>
</dbReference>
<keyword evidence="2" id="KW-0479">Metal-binding</keyword>
<reference evidence="6" key="1">
    <citation type="journal article" date="2015" name="Nature">
        <title>Complex archaea that bridge the gap between prokaryotes and eukaryotes.</title>
        <authorList>
            <person name="Spang A."/>
            <person name="Saw J.H."/>
            <person name="Jorgensen S.L."/>
            <person name="Zaremba-Niedzwiedzka K."/>
            <person name="Martijn J."/>
            <person name="Lind A.E."/>
            <person name="van Eijk R."/>
            <person name="Schleper C."/>
            <person name="Guy L."/>
            <person name="Ettema T.J."/>
        </authorList>
    </citation>
    <scope>NUCLEOTIDE SEQUENCE</scope>
</reference>
<evidence type="ECO:0000256" key="2">
    <source>
        <dbReference type="ARBA" id="ARBA00022723"/>
    </source>
</evidence>
<feature type="domain" description="Sulfatase N-terminal" evidence="5">
    <location>
        <begin position="37"/>
        <end position="334"/>
    </location>
</feature>
<dbReference type="PROSITE" id="PS00149">
    <property type="entry name" value="SULFATASE_2"/>
    <property type="match status" value="1"/>
</dbReference>
<dbReference type="PANTHER" id="PTHR42693">
    <property type="entry name" value="ARYLSULFATASE FAMILY MEMBER"/>
    <property type="match status" value="1"/>
</dbReference>
<protein>
    <recommendedName>
        <fullName evidence="5">Sulfatase N-terminal domain-containing protein</fullName>
    </recommendedName>
</protein>
<dbReference type="GO" id="GO:0046872">
    <property type="term" value="F:metal ion binding"/>
    <property type="evidence" value="ECO:0007669"/>
    <property type="project" value="UniProtKB-KW"/>
</dbReference>
<gene>
    <name evidence="6" type="ORF">LCGC14_1501340</name>
</gene>
<dbReference type="EMBL" id="LAZR01010898">
    <property type="protein sequence ID" value="KKM64443.1"/>
    <property type="molecule type" value="Genomic_DNA"/>
</dbReference>
<proteinExistence type="inferred from homology"/>
<evidence type="ECO:0000256" key="3">
    <source>
        <dbReference type="ARBA" id="ARBA00022801"/>
    </source>
</evidence>
<dbReference type="AlphaFoldDB" id="A0A0F9J4I0"/>
<dbReference type="InterPro" id="IPR050738">
    <property type="entry name" value="Sulfatase"/>
</dbReference>
<dbReference type="Gene3D" id="3.40.720.10">
    <property type="entry name" value="Alkaline Phosphatase, subunit A"/>
    <property type="match status" value="1"/>
</dbReference>
<keyword evidence="4" id="KW-0106">Calcium</keyword>
<dbReference type="InterPro" id="IPR000917">
    <property type="entry name" value="Sulfatase_N"/>
</dbReference>
<accession>A0A0F9J4I0</accession>
<dbReference type="Pfam" id="PF00884">
    <property type="entry name" value="Sulfatase"/>
    <property type="match status" value="1"/>
</dbReference>
<evidence type="ECO:0000313" key="6">
    <source>
        <dbReference type="EMBL" id="KKM64443.1"/>
    </source>
</evidence>
<dbReference type="GO" id="GO:0004065">
    <property type="term" value="F:arylsulfatase activity"/>
    <property type="evidence" value="ECO:0007669"/>
    <property type="project" value="TreeGrafter"/>
</dbReference>
<evidence type="ECO:0000259" key="5">
    <source>
        <dbReference type="Pfam" id="PF00884"/>
    </source>
</evidence>
<comment type="similarity">
    <text evidence="1">Belongs to the sulfatase family.</text>
</comment>
<organism evidence="6">
    <name type="scientific">marine sediment metagenome</name>
    <dbReference type="NCBI Taxonomy" id="412755"/>
    <lineage>
        <taxon>unclassified sequences</taxon>
        <taxon>metagenomes</taxon>
        <taxon>ecological metagenomes</taxon>
    </lineage>
</organism>
<keyword evidence="3" id="KW-0378">Hydrolase</keyword>
<comment type="caution">
    <text evidence="6">The sequence shown here is derived from an EMBL/GenBank/DDBJ whole genome shotgun (WGS) entry which is preliminary data.</text>
</comment>
<dbReference type="InterPro" id="IPR017850">
    <property type="entry name" value="Alkaline_phosphatase_core_sf"/>
</dbReference>
<evidence type="ECO:0000256" key="1">
    <source>
        <dbReference type="ARBA" id="ARBA00008779"/>
    </source>
</evidence>
<dbReference type="SUPFAM" id="SSF53649">
    <property type="entry name" value="Alkaline phosphatase-like"/>
    <property type="match status" value="1"/>
</dbReference>
<evidence type="ECO:0000256" key="4">
    <source>
        <dbReference type="ARBA" id="ARBA00022837"/>
    </source>
</evidence>
<dbReference type="CDD" id="cd16034">
    <property type="entry name" value="sulfatase_like"/>
    <property type="match status" value="1"/>
</dbReference>
<sequence>MAGPITRWRYKRRQRRAVRAITAKYDAAETSLRTQGWKRPTGDANAITPNIDRLAGRSVNFVNAVAGCPVCCPYRASLLTGRFPLTHGVFTNDVHLGNDAVSIARAYAAGGYDTGYIGKWHVDGHGRSALIPKDRRQGFDYWKVLECTHNYNRSAYYGDEDVKRFWDGYDAIAQTRDACGYIRDHAGAKPFALMLSWGPPHAPYHTAPEKYRKLFEGRTLKLRPNVPERFHAQAAKDLAGYYAHIAALDDCVGMLVDALDRAGIADDTLLVLTSDHGDMLYSQGQVKKQQPYDESIRVPFLLRYPALLGAKGRTFDTPIDAPDIMPTLLGLCGIDVPATVEGTDFSPAVRGASAPANDAVLITCPDPFGQWPRAKGGREYRGVRTARHTYVRTLEGPWLLFDNAKDPYQQDNLVDRPEHKAIQQQLEAILTRKLTETKDRFRPGAEYIKKWGYTVDETGTVPYKQ</sequence>